<sequence>MAGLMLKRSFSISTVAQQLVKIPIQFHPISIIANNFQVHGIEGRYASALYSAAYKQKKLDAVDKDFKSIREVYKMNPKFREFVKDPTLKPSNKKSVMEAYAKKLGVSKEVENFLGMSKNDSIVCIR</sequence>
<evidence type="ECO:0000256" key="7">
    <source>
        <dbReference type="ARBA" id="ARBA00023310"/>
    </source>
</evidence>
<dbReference type="InterPro" id="IPR000711">
    <property type="entry name" value="ATPase_OSCP/dsu"/>
</dbReference>
<comment type="subcellular location">
    <subcellularLocation>
        <location evidence="1">Membrane</location>
    </subcellularLocation>
</comment>
<evidence type="ECO:0000256" key="5">
    <source>
        <dbReference type="ARBA" id="ARBA00023065"/>
    </source>
</evidence>
<keyword evidence="6" id="KW-0472">Membrane</keyword>
<evidence type="ECO:0000256" key="2">
    <source>
        <dbReference type="ARBA" id="ARBA00007046"/>
    </source>
</evidence>
<organism evidence="11">
    <name type="scientific">Anisakis simplex</name>
    <name type="common">Herring worm</name>
    <dbReference type="NCBI Taxonomy" id="6269"/>
    <lineage>
        <taxon>Eukaryota</taxon>
        <taxon>Metazoa</taxon>
        <taxon>Ecdysozoa</taxon>
        <taxon>Nematoda</taxon>
        <taxon>Chromadorea</taxon>
        <taxon>Rhabditida</taxon>
        <taxon>Spirurina</taxon>
        <taxon>Ascaridomorpha</taxon>
        <taxon>Ascaridoidea</taxon>
        <taxon>Anisakidae</taxon>
        <taxon>Anisakis</taxon>
        <taxon>Anisakis simplex complex</taxon>
    </lineage>
</organism>
<name>A0A0M3J315_ANISI</name>
<reference evidence="9 10" key="2">
    <citation type="submission" date="2018-11" db="EMBL/GenBank/DDBJ databases">
        <authorList>
            <consortium name="Pathogen Informatics"/>
        </authorList>
    </citation>
    <scope>NUCLEOTIDE SEQUENCE [LARGE SCALE GENOMIC DNA]</scope>
</reference>
<evidence type="ECO:0000313" key="10">
    <source>
        <dbReference type="Proteomes" id="UP000267096"/>
    </source>
</evidence>
<dbReference type="Pfam" id="PF00213">
    <property type="entry name" value="OSCP"/>
    <property type="match status" value="1"/>
</dbReference>
<dbReference type="GO" id="GO:0046933">
    <property type="term" value="F:proton-transporting ATP synthase activity, rotational mechanism"/>
    <property type="evidence" value="ECO:0007669"/>
    <property type="project" value="InterPro"/>
</dbReference>
<accession>A0A0M3J315</accession>
<dbReference type="InterPro" id="IPR026015">
    <property type="entry name" value="ATP_synth_OSCP/delta_N_sf"/>
</dbReference>
<dbReference type="OrthoDB" id="1262810at2759"/>
<dbReference type="EMBL" id="UYRR01002106">
    <property type="protein sequence ID" value="VDK19272.1"/>
    <property type="molecule type" value="Genomic_DNA"/>
</dbReference>
<keyword evidence="5" id="KW-0406">Ion transport</keyword>
<evidence type="ECO:0000313" key="11">
    <source>
        <dbReference type="WBParaSite" id="ASIM_0000192701-mRNA-1"/>
    </source>
</evidence>
<dbReference type="GO" id="GO:0016020">
    <property type="term" value="C:membrane"/>
    <property type="evidence" value="ECO:0007669"/>
    <property type="project" value="UniProtKB-SubCell"/>
</dbReference>
<keyword evidence="4" id="KW-0375">Hydrogen ion transport</keyword>
<evidence type="ECO:0000256" key="4">
    <source>
        <dbReference type="ARBA" id="ARBA00022781"/>
    </source>
</evidence>
<keyword evidence="3" id="KW-0813">Transport</keyword>
<evidence type="ECO:0000256" key="8">
    <source>
        <dbReference type="ARBA" id="ARBA00033369"/>
    </source>
</evidence>
<reference evidence="11" key="1">
    <citation type="submission" date="2017-02" db="UniProtKB">
        <authorList>
            <consortium name="WormBaseParasite"/>
        </authorList>
    </citation>
    <scope>IDENTIFICATION</scope>
</reference>
<evidence type="ECO:0000256" key="1">
    <source>
        <dbReference type="ARBA" id="ARBA00004370"/>
    </source>
</evidence>
<dbReference type="AlphaFoldDB" id="A0A0M3J315"/>
<evidence type="ECO:0000313" key="9">
    <source>
        <dbReference type="EMBL" id="VDK19272.1"/>
    </source>
</evidence>
<comment type="similarity">
    <text evidence="2">Belongs to the ATPase delta chain family.</text>
</comment>
<proteinExistence type="inferred from homology"/>
<evidence type="ECO:0000256" key="6">
    <source>
        <dbReference type="ARBA" id="ARBA00023136"/>
    </source>
</evidence>
<dbReference type="SUPFAM" id="SSF47928">
    <property type="entry name" value="N-terminal domain of the delta subunit of the F1F0-ATP synthase"/>
    <property type="match status" value="1"/>
</dbReference>
<dbReference type="WBParaSite" id="ASIM_0000192701-mRNA-1">
    <property type="protein sequence ID" value="ASIM_0000192701-mRNA-1"/>
    <property type="gene ID" value="ASIM_0000192701"/>
</dbReference>
<keyword evidence="7" id="KW-0066">ATP synthesis</keyword>
<dbReference type="PANTHER" id="PTHR11910">
    <property type="entry name" value="ATP SYNTHASE DELTA CHAIN"/>
    <property type="match status" value="1"/>
</dbReference>
<dbReference type="Proteomes" id="UP000267096">
    <property type="component" value="Unassembled WGS sequence"/>
</dbReference>
<evidence type="ECO:0000256" key="3">
    <source>
        <dbReference type="ARBA" id="ARBA00022448"/>
    </source>
</evidence>
<protein>
    <recommendedName>
        <fullName evidence="8">Oligomycin sensitivity conferral protein</fullName>
    </recommendedName>
</protein>
<dbReference type="Gene3D" id="1.10.520.20">
    <property type="entry name" value="N-terminal domain of the delta subunit of the F1F0-ATP synthase"/>
    <property type="match status" value="1"/>
</dbReference>
<gene>
    <name evidence="9" type="ORF">ASIM_LOCUS1798</name>
</gene>
<keyword evidence="10" id="KW-1185">Reference proteome</keyword>